<organism evidence="3 4">
    <name type="scientific">Fluctibacter halophilus</name>
    <dbReference type="NCBI Taxonomy" id="226011"/>
    <lineage>
        <taxon>Bacteria</taxon>
        <taxon>Pseudomonadati</taxon>
        <taxon>Pseudomonadota</taxon>
        <taxon>Gammaproteobacteria</taxon>
        <taxon>Alteromonadales</taxon>
        <taxon>Alteromonadaceae</taxon>
        <taxon>Fluctibacter</taxon>
    </lineage>
</organism>
<sequence>MQFLTLHGVWRVTLAAVVVSTLAACSDDDPAQPTPTPPPAATPVSYEITLTNLSHEQPLSPVAVVLHSEGSVWGVGEPASEALEVLAEGGDNSDVLALPMVLANASGAGVIGPGMTESITVTINDVDDALLSVVTMLVNTNDGFTGLNGWSTASLAVGDSWQTMLPVYDAGTEGNTEAAGTIPGPADGSGDSPGYLSERDDVDFVAYHRGVVSADDGLPGSVLSSVHRFDNPVVRLTVTRVE</sequence>
<name>A0ABS8G9X4_9ALTE</name>
<dbReference type="NCBIfam" id="NF038123">
    <property type="entry name" value="NF038123_dom"/>
    <property type="match status" value="1"/>
</dbReference>
<dbReference type="EMBL" id="JAJEWP010000003">
    <property type="protein sequence ID" value="MCC2617208.1"/>
    <property type="molecule type" value="Genomic_DNA"/>
</dbReference>
<dbReference type="Proteomes" id="UP001520878">
    <property type="component" value="Unassembled WGS sequence"/>
</dbReference>
<gene>
    <name evidence="3" type="ORF">LJ739_13220</name>
</gene>
<dbReference type="InterPro" id="IPR009465">
    <property type="entry name" value="Spondin_N"/>
</dbReference>
<keyword evidence="4" id="KW-1185">Reference proteome</keyword>
<feature type="compositionally biased region" description="Low complexity" evidence="1">
    <location>
        <begin position="183"/>
        <end position="194"/>
    </location>
</feature>
<proteinExistence type="predicted"/>
<evidence type="ECO:0000256" key="1">
    <source>
        <dbReference type="SAM" id="MobiDB-lite"/>
    </source>
</evidence>
<dbReference type="InterPro" id="IPR038678">
    <property type="entry name" value="Spondin_N_sf"/>
</dbReference>
<dbReference type="Gene3D" id="2.60.40.2130">
    <property type="entry name" value="F-spondin domain"/>
    <property type="match status" value="1"/>
</dbReference>
<evidence type="ECO:0000256" key="2">
    <source>
        <dbReference type="SAM" id="SignalP"/>
    </source>
</evidence>
<comment type="caution">
    <text evidence="3">The sequence shown here is derived from an EMBL/GenBank/DDBJ whole genome shotgun (WGS) entry which is preliminary data.</text>
</comment>
<feature type="signal peptide" evidence="2">
    <location>
        <begin position="1"/>
        <end position="23"/>
    </location>
</feature>
<feature type="chain" id="PRO_5046899030" evidence="2">
    <location>
        <begin position="24"/>
        <end position="242"/>
    </location>
</feature>
<accession>A0ABS8G9X4</accession>
<feature type="region of interest" description="Disordered" evidence="1">
    <location>
        <begin position="175"/>
        <end position="195"/>
    </location>
</feature>
<protein>
    <submittedName>
        <fullName evidence="3">Spondin domain-containing protein</fullName>
    </submittedName>
</protein>
<evidence type="ECO:0000313" key="4">
    <source>
        <dbReference type="Proteomes" id="UP001520878"/>
    </source>
</evidence>
<keyword evidence="2" id="KW-0732">Signal</keyword>
<evidence type="ECO:0000313" key="3">
    <source>
        <dbReference type="EMBL" id="MCC2617208.1"/>
    </source>
</evidence>
<dbReference type="RefSeq" id="WP_229161168.1">
    <property type="nucleotide sequence ID" value="NZ_JAJEWP010000003.1"/>
</dbReference>
<reference evidence="3 4" key="1">
    <citation type="submission" date="2021-10" db="EMBL/GenBank/DDBJ databases">
        <title>Draft genome of Aestuariibacter halophilus JC2043.</title>
        <authorList>
            <person name="Emsley S.A."/>
            <person name="Pfannmuller K.M."/>
            <person name="Ushijima B."/>
            <person name="Saw J.H."/>
            <person name="Videau P."/>
        </authorList>
    </citation>
    <scope>NUCLEOTIDE SEQUENCE [LARGE SCALE GENOMIC DNA]</scope>
    <source>
        <strain evidence="3 4">JC2043</strain>
    </source>
</reference>